<dbReference type="STRING" id="1480694.DC28_11115"/>
<gene>
    <name evidence="2" type="ORF">DC28_11115</name>
</gene>
<dbReference type="EMBL" id="JNUP01000066">
    <property type="protein sequence ID" value="KGE71354.1"/>
    <property type="molecule type" value="Genomic_DNA"/>
</dbReference>
<organism evidence="2 3">
    <name type="scientific">Spirochaeta lutea</name>
    <dbReference type="NCBI Taxonomy" id="1480694"/>
    <lineage>
        <taxon>Bacteria</taxon>
        <taxon>Pseudomonadati</taxon>
        <taxon>Spirochaetota</taxon>
        <taxon>Spirochaetia</taxon>
        <taxon>Spirochaetales</taxon>
        <taxon>Spirochaetaceae</taxon>
        <taxon>Spirochaeta</taxon>
    </lineage>
</organism>
<evidence type="ECO:0000259" key="1">
    <source>
        <dbReference type="Pfam" id="PF00149"/>
    </source>
</evidence>
<dbReference type="GO" id="GO:0016787">
    <property type="term" value="F:hydrolase activity"/>
    <property type="evidence" value="ECO:0007669"/>
    <property type="project" value="InterPro"/>
</dbReference>
<reference evidence="2 3" key="1">
    <citation type="submission" date="2014-05" db="EMBL/GenBank/DDBJ databases">
        <title>De novo Genome Sequence of Spirocheata sp.</title>
        <authorList>
            <person name="Shivani Y."/>
            <person name="Subhash Y."/>
            <person name="Tushar L."/>
            <person name="Sasikala C."/>
            <person name="Ramana C.V."/>
        </authorList>
    </citation>
    <scope>NUCLEOTIDE SEQUENCE [LARGE SCALE GENOMIC DNA]</scope>
    <source>
        <strain evidence="2 3">JC230</strain>
    </source>
</reference>
<dbReference type="Pfam" id="PF00149">
    <property type="entry name" value="Metallophos"/>
    <property type="match status" value="1"/>
</dbReference>
<sequence length="224" mass="25712">MKILCIADHIDPLVHSVNAKDRFKDVDFVLSAGDLPMDYLGFVASTLNKSVFFVFGNHNLKHVELFRRGFSALRSGMDAAHLTRNRFGSTYIGGRCIKTRSGLLIAGMGGSINYNNGENQFSDAQMAWKLLRLIPRLLLNKLFYGRFLDIFLTHSPPYGINDLPEDPCHRGFKPFLWFMRLFSPRYLLHGHVHLYNSNDTRVSRYEHTQIVNVYDHYVLTIEGV</sequence>
<dbReference type="RefSeq" id="WP_037548529.1">
    <property type="nucleotide sequence ID" value="NZ_JNUP01000066.1"/>
</dbReference>
<dbReference type="eggNOG" id="COG2129">
    <property type="taxonomic scope" value="Bacteria"/>
</dbReference>
<keyword evidence="3" id="KW-1185">Reference proteome</keyword>
<dbReference type="SUPFAM" id="SSF56300">
    <property type="entry name" value="Metallo-dependent phosphatases"/>
    <property type="match status" value="1"/>
</dbReference>
<protein>
    <submittedName>
        <fullName evidence="2">Metallophosphoesterase</fullName>
    </submittedName>
</protein>
<accession>A0A098QUJ8</accession>
<proteinExistence type="predicted"/>
<dbReference type="InterPro" id="IPR004843">
    <property type="entry name" value="Calcineurin-like_PHP"/>
</dbReference>
<dbReference type="Proteomes" id="UP000029692">
    <property type="component" value="Unassembled WGS sequence"/>
</dbReference>
<dbReference type="Gene3D" id="3.60.21.10">
    <property type="match status" value="1"/>
</dbReference>
<evidence type="ECO:0000313" key="2">
    <source>
        <dbReference type="EMBL" id="KGE71354.1"/>
    </source>
</evidence>
<name>A0A098QUJ8_9SPIO</name>
<dbReference type="OrthoDB" id="9783591at2"/>
<evidence type="ECO:0000313" key="3">
    <source>
        <dbReference type="Proteomes" id="UP000029692"/>
    </source>
</evidence>
<dbReference type="InterPro" id="IPR029052">
    <property type="entry name" value="Metallo-depent_PP-like"/>
</dbReference>
<dbReference type="AlphaFoldDB" id="A0A098QUJ8"/>
<feature type="domain" description="Calcineurin-like phosphoesterase" evidence="1">
    <location>
        <begin position="1"/>
        <end position="194"/>
    </location>
</feature>
<comment type="caution">
    <text evidence="2">The sequence shown here is derived from an EMBL/GenBank/DDBJ whole genome shotgun (WGS) entry which is preliminary data.</text>
</comment>